<name>A0AAE4B1S2_9ACTN</name>
<gene>
    <name evidence="1" type="ORF">J2S42_007623</name>
</gene>
<evidence type="ECO:0000313" key="1">
    <source>
        <dbReference type="EMBL" id="MDQ0370954.1"/>
    </source>
</evidence>
<evidence type="ECO:0000313" key="2">
    <source>
        <dbReference type="Proteomes" id="UP001240236"/>
    </source>
</evidence>
<sequence length="42" mass="3988">MGAASRLPVPGPAALAGIVTDPASGHDPVRRFGAAGAPIGHA</sequence>
<dbReference type="RefSeq" id="WP_307247341.1">
    <property type="nucleotide sequence ID" value="NZ_JAUSUZ010000001.1"/>
</dbReference>
<accession>A0AAE4B1S2</accession>
<protein>
    <submittedName>
        <fullName evidence="1">Uncharacterized protein</fullName>
    </submittedName>
</protein>
<dbReference type="EMBL" id="JAUSUZ010000001">
    <property type="protein sequence ID" value="MDQ0370954.1"/>
    <property type="molecule type" value="Genomic_DNA"/>
</dbReference>
<dbReference type="Proteomes" id="UP001240236">
    <property type="component" value="Unassembled WGS sequence"/>
</dbReference>
<comment type="caution">
    <text evidence="1">The sequence shown here is derived from an EMBL/GenBank/DDBJ whole genome shotgun (WGS) entry which is preliminary data.</text>
</comment>
<organism evidence="1 2">
    <name type="scientific">Catenuloplanes indicus</name>
    <dbReference type="NCBI Taxonomy" id="137267"/>
    <lineage>
        <taxon>Bacteria</taxon>
        <taxon>Bacillati</taxon>
        <taxon>Actinomycetota</taxon>
        <taxon>Actinomycetes</taxon>
        <taxon>Micromonosporales</taxon>
        <taxon>Micromonosporaceae</taxon>
        <taxon>Catenuloplanes</taxon>
    </lineage>
</organism>
<reference evidence="1 2" key="1">
    <citation type="submission" date="2023-07" db="EMBL/GenBank/DDBJ databases">
        <title>Sequencing the genomes of 1000 actinobacteria strains.</title>
        <authorList>
            <person name="Klenk H.-P."/>
        </authorList>
    </citation>
    <scope>NUCLEOTIDE SEQUENCE [LARGE SCALE GENOMIC DNA]</scope>
    <source>
        <strain evidence="1 2">DSM 44709</strain>
    </source>
</reference>
<dbReference type="AlphaFoldDB" id="A0AAE4B1S2"/>
<keyword evidence="2" id="KW-1185">Reference proteome</keyword>
<proteinExistence type="predicted"/>